<gene>
    <name evidence="2" type="ORF">P7K49_009602</name>
</gene>
<evidence type="ECO:0000256" key="1">
    <source>
        <dbReference type="SAM" id="MobiDB-lite"/>
    </source>
</evidence>
<organism evidence="2 3">
    <name type="scientific">Saguinus oedipus</name>
    <name type="common">Cotton-top tamarin</name>
    <name type="synonym">Oedipomidas oedipus</name>
    <dbReference type="NCBI Taxonomy" id="9490"/>
    <lineage>
        <taxon>Eukaryota</taxon>
        <taxon>Metazoa</taxon>
        <taxon>Chordata</taxon>
        <taxon>Craniata</taxon>
        <taxon>Vertebrata</taxon>
        <taxon>Euteleostomi</taxon>
        <taxon>Mammalia</taxon>
        <taxon>Eutheria</taxon>
        <taxon>Euarchontoglires</taxon>
        <taxon>Primates</taxon>
        <taxon>Haplorrhini</taxon>
        <taxon>Platyrrhini</taxon>
        <taxon>Cebidae</taxon>
        <taxon>Callitrichinae</taxon>
        <taxon>Saguinus</taxon>
    </lineage>
</organism>
<evidence type="ECO:0000313" key="3">
    <source>
        <dbReference type="Proteomes" id="UP001266305"/>
    </source>
</evidence>
<sequence length="123" mass="13216">MQEPGAVVGERCRRNLGLTRLTSRPSRAYSSRSHVWGRGEGLSPALGLRTEAGSRTRSSVGDRDCGLAAGRRHVGQPGLDGPELQSWRGLRSRRLGRSPLSSGRWRRGGPPAVVGVSGMESTR</sequence>
<dbReference type="EMBL" id="JASSZA010000005">
    <property type="protein sequence ID" value="KAK2109856.1"/>
    <property type="molecule type" value="Genomic_DNA"/>
</dbReference>
<evidence type="ECO:0000313" key="2">
    <source>
        <dbReference type="EMBL" id="KAK2109856.1"/>
    </source>
</evidence>
<accession>A0ABQ9VKE9</accession>
<feature type="compositionally biased region" description="Polar residues" evidence="1">
    <location>
        <begin position="23"/>
        <end position="33"/>
    </location>
</feature>
<reference evidence="2 3" key="1">
    <citation type="submission" date="2023-05" db="EMBL/GenBank/DDBJ databases">
        <title>B98-5 Cell Line De Novo Hybrid Assembly: An Optical Mapping Approach.</title>
        <authorList>
            <person name="Kananen K."/>
            <person name="Auerbach J.A."/>
            <person name="Kautto E."/>
            <person name="Blachly J.S."/>
        </authorList>
    </citation>
    <scope>NUCLEOTIDE SEQUENCE [LARGE SCALE GENOMIC DNA]</scope>
    <source>
        <strain evidence="2">B95-8</strain>
        <tissue evidence="2">Cell line</tissue>
    </source>
</reference>
<feature type="compositionally biased region" description="Low complexity" evidence="1">
    <location>
        <begin position="97"/>
        <end position="111"/>
    </location>
</feature>
<comment type="caution">
    <text evidence="2">The sequence shown here is derived from an EMBL/GenBank/DDBJ whole genome shotgun (WGS) entry which is preliminary data.</text>
</comment>
<name>A0ABQ9VKE9_SAGOE</name>
<keyword evidence="3" id="KW-1185">Reference proteome</keyword>
<protein>
    <submittedName>
        <fullName evidence="2">Uncharacterized protein</fullName>
    </submittedName>
</protein>
<feature type="region of interest" description="Disordered" evidence="1">
    <location>
        <begin position="23"/>
        <end position="123"/>
    </location>
</feature>
<proteinExistence type="predicted"/>
<dbReference type="Proteomes" id="UP001266305">
    <property type="component" value="Unassembled WGS sequence"/>
</dbReference>